<dbReference type="EMBL" id="SUMC01000029">
    <property type="protein sequence ID" value="TKA08656.1"/>
    <property type="molecule type" value="Genomic_DNA"/>
</dbReference>
<dbReference type="AlphaFoldDB" id="A0A4U0SGN8"/>
<sequence length="66" mass="7182">MDLPVDDPLAPHPYPRVVVVELRGPLEEVATVQTWIAARALYSDATVMGVFGDKVSCQMNVVVGEE</sequence>
<protein>
    <submittedName>
        <fullName evidence="1">Uncharacterized protein</fullName>
    </submittedName>
</protein>
<accession>A0A4U0SGN8</accession>
<dbReference type="Proteomes" id="UP000305778">
    <property type="component" value="Unassembled WGS sequence"/>
</dbReference>
<dbReference type="OrthoDB" id="9871600at2"/>
<dbReference type="RefSeq" id="WP_136726612.1">
    <property type="nucleotide sequence ID" value="NZ_SUMC01000029.1"/>
</dbReference>
<comment type="caution">
    <text evidence="1">The sequence shown here is derived from an EMBL/GenBank/DDBJ whole genome shotgun (WGS) entry which is preliminary data.</text>
</comment>
<gene>
    <name evidence="1" type="ORF">FCI23_27415</name>
</gene>
<evidence type="ECO:0000313" key="1">
    <source>
        <dbReference type="EMBL" id="TKA08656.1"/>
    </source>
</evidence>
<reference evidence="1 2" key="1">
    <citation type="submission" date="2019-04" db="EMBL/GenBank/DDBJ databases">
        <title>Streptomyces oryziradicis sp. nov., a novel actinomycete isolated from rhizosphere soil of rice (Oryza sativa L.).</title>
        <authorList>
            <person name="Li C."/>
        </authorList>
    </citation>
    <scope>NUCLEOTIDE SEQUENCE [LARGE SCALE GENOMIC DNA]</scope>
    <source>
        <strain evidence="1 2">NEAU-C40</strain>
    </source>
</reference>
<organism evidence="1 2">
    <name type="scientific">Actinacidiphila oryziradicis</name>
    <dbReference type="NCBI Taxonomy" id="2571141"/>
    <lineage>
        <taxon>Bacteria</taxon>
        <taxon>Bacillati</taxon>
        <taxon>Actinomycetota</taxon>
        <taxon>Actinomycetes</taxon>
        <taxon>Kitasatosporales</taxon>
        <taxon>Streptomycetaceae</taxon>
        <taxon>Actinacidiphila</taxon>
    </lineage>
</organism>
<name>A0A4U0SGN8_9ACTN</name>
<proteinExistence type="predicted"/>
<keyword evidence="2" id="KW-1185">Reference proteome</keyword>
<evidence type="ECO:0000313" key="2">
    <source>
        <dbReference type="Proteomes" id="UP000305778"/>
    </source>
</evidence>